<comment type="caution">
    <text evidence="2">The sequence shown here is derived from an EMBL/GenBank/DDBJ whole genome shotgun (WGS) entry which is preliminary data.</text>
</comment>
<protein>
    <submittedName>
        <fullName evidence="2">Uncharacterized protein</fullName>
    </submittedName>
</protein>
<evidence type="ECO:0000256" key="1">
    <source>
        <dbReference type="SAM" id="MobiDB-lite"/>
    </source>
</evidence>
<gene>
    <name evidence="2" type="ORF">Y1Q_0019724</name>
</gene>
<evidence type="ECO:0000313" key="2">
    <source>
        <dbReference type="EMBL" id="KYO47624.1"/>
    </source>
</evidence>
<sequence>MRRDPYSDGARESPGDKDAHPDEEGNCGERYTLPGIVFYLEKTASAIKSWQAGIGGSYQKTGYPGWAHADIQHLWA</sequence>
<dbReference type="Proteomes" id="UP000050525">
    <property type="component" value="Unassembled WGS sequence"/>
</dbReference>
<feature type="compositionally biased region" description="Basic and acidic residues" evidence="1">
    <location>
        <begin position="1"/>
        <end position="23"/>
    </location>
</feature>
<dbReference type="AlphaFoldDB" id="A0A151PFB5"/>
<name>A0A151PFB5_ALLMI</name>
<feature type="region of interest" description="Disordered" evidence="1">
    <location>
        <begin position="1"/>
        <end position="28"/>
    </location>
</feature>
<evidence type="ECO:0000313" key="3">
    <source>
        <dbReference type="Proteomes" id="UP000050525"/>
    </source>
</evidence>
<accession>A0A151PFB5</accession>
<dbReference type="EMBL" id="AKHW03000416">
    <property type="protein sequence ID" value="KYO47624.1"/>
    <property type="molecule type" value="Genomic_DNA"/>
</dbReference>
<reference evidence="2 3" key="1">
    <citation type="journal article" date="2012" name="Genome Biol.">
        <title>Sequencing three crocodilian genomes to illuminate the evolution of archosaurs and amniotes.</title>
        <authorList>
            <person name="St John J.A."/>
            <person name="Braun E.L."/>
            <person name="Isberg S.R."/>
            <person name="Miles L.G."/>
            <person name="Chong A.Y."/>
            <person name="Gongora J."/>
            <person name="Dalzell P."/>
            <person name="Moran C."/>
            <person name="Bed'hom B."/>
            <person name="Abzhanov A."/>
            <person name="Burgess S.C."/>
            <person name="Cooksey A.M."/>
            <person name="Castoe T.A."/>
            <person name="Crawford N.G."/>
            <person name="Densmore L.D."/>
            <person name="Drew J.C."/>
            <person name="Edwards S.V."/>
            <person name="Faircloth B.C."/>
            <person name="Fujita M.K."/>
            <person name="Greenwold M.J."/>
            <person name="Hoffmann F.G."/>
            <person name="Howard J.M."/>
            <person name="Iguchi T."/>
            <person name="Janes D.E."/>
            <person name="Khan S.Y."/>
            <person name="Kohno S."/>
            <person name="de Koning A.J."/>
            <person name="Lance S.L."/>
            <person name="McCarthy F.M."/>
            <person name="McCormack J.E."/>
            <person name="Merchant M.E."/>
            <person name="Peterson D.G."/>
            <person name="Pollock D.D."/>
            <person name="Pourmand N."/>
            <person name="Raney B.J."/>
            <person name="Roessler K.A."/>
            <person name="Sanford J.R."/>
            <person name="Sawyer R.H."/>
            <person name="Schmidt C.J."/>
            <person name="Triplett E.W."/>
            <person name="Tuberville T.D."/>
            <person name="Venegas-Anaya M."/>
            <person name="Howard J.T."/>
            <person name="Jarvis E.D."/>
            <person name="Guillette L.J.Jr."/>
            <person name="Glenn T.C."/>
            <person name="Green R.E."/>
            <person name="Ray D.A."/>
        </authorList>
    </citation>
    <scope>NUCLEOTIDE SEQUENCE [LARGE SCALE GENOMIC DNA]</scope>
    <source>
        <strain evidence="2">KSC_2009_1</strain>
    </source>
</reference>
<proteinExistence type="predicted"/>
<organism evidence="2 3">
    <name type="scientific">Alligator mississippiensis</name>
    <name type="common">American alligator</name>
    <dbReference type="NCBI Taxonomy" id="8496"/>
    <lineage>
        <taxon>Eukaryota</taxon>
        <taxon>Metazoa</taxon>
        <taxon>Chordata</taxon>
        <taxon>Craniata</taxon>
        <taxon>Vertebrata</taxon>
        <taxon>Euteleostomi</taxon>
        <taxon>Archelosauria</taxon>
        <taxon>Archosauria</taxon>
        <taxon>Crocodylia</taxon>
        <taxon>Alligatoridae</taxon>
        <taxon>Alligatorinae</taxon>
        <taxon>Alligator</taxon>
    </lineage>
</organism>
<keyword evidence="3" id="KW-1185">Reference proteome</keyword>